<keyword evidence="10" id="KW-1185">Reference proteome</keyword>
<protein>
    <recommendedName>
        <fullName evidence="3">Condensin-2 complex subunit H2</fullName>
    </recommendedName>
    <alternativeName>
        <fullName evidence="6">Non-SMC condensin II complex subunit H2</fullName>
    </alternativeName>
</protein>
<evidence type="ECO:0000259" key="7">
    <source>
        <dbReference type="Pfam" id="PF06278"/>
    </source>
</evidence>
<dbReference type="EMBL" id="CAWYQH010000163">
    <property type="protein sequence ID" value="CAK8697131.1"/>
    <property type="molecule type" value="Genomic_DNA"/>
</dbReference>
<keyword evidence="4" id="KW-0226">DNA condensation</keyword>
<reference evidence="9 10" key="1">
    <citation type="submission" date="2024-02" db="EMBL/GenBank/DDBJ databases">
        <authorList>
            <person name="Daric V."/>
            <person name="Darras S."/>
        </authorList>
    </citation>
    <scope>NUCLEOTIDE SEQUENCE [LARGE SCALE GENOMIC DNA]</scope>
</reference>
<dbReference type="PANTHER" id="PTHR14324">
    <property type="entry name" value="CONDENSIN-2 COMPLEX SUBUNIT H2"/>
    <property type="match status" value="1"/>
</dbReference>
<feature type="domain" description="Condensin II complex subunit H2 N-terminal" evidence="7">
    <location>
        <begin position="6"/>
        <end position="121"/>
    </location>
</feature>
<comment type="subcellular location">
    <subcellularLocation>
        <location evidence="1">Nucleus</location>
    </subcellularLocation>
</comment>
<dbReference type="InterPro" id="IPR031739">
    <property type="entry name" value="Ncaph2"/>
</dbReference>
<dbReference type="Pfam" id="PF06278">
    <property type="entry name" value="CNDH2_N"/>
    <property type="match status" value="1"/>
</dbReference>
<dbReference type="InterPro" id="IPR009378">
    <property type="entry name" value="H2_N"/>
</dbReference>
<evidence type="ECO:0000256" key="3">
    <source>
        <dbReference type="ARBA" id="ARBA00016903"/>
    </source>
</evidence>
<gene>
    <name evidence="9" type="ORF">CVLEPA_LOCUS30408</name>
</gene>
<evidence type="ECO:0000256" key="1">
    <source>
        <dbReference type="ARBA" id="ARBA00004123"/>
    </source>
</evidence>
<dbReference type="InterPro" id="IPR031737">
    <property type="entry name" value="CNDH2_C"/>
</dbReference>
<evidence type="ECO:0000256" key="2">
    <source>
        <dbReference type="ARBA" id="ARBA00007844"/>
    </source>
</evidence>
<evidence type="ECO:0000256" key="5">
    <source>
        <dbReference type="ARBA" id="ARBA00023242"/>
    </source>
</evidence>
<evidence type="ECO:0000259" key="8">
    <source>
        <dbReference type="Pfam" id="PF16858"/>
    </source>
</evidence>
<comment type="caution">
    <text evidence="9">The sequence shown here is derived from an EMBL/GenBank/DDBJ whole genome shotgun (WGS) entry which is preliminary data.</text>
</comment>
<evidence type="ECO:0000313" key="10">
    <source>
        <dbReference type="Proteomes" id="UP001642483"/>
    </source>
</evidence>
<accession>A0ABP0GZH9</accession>
<keyword evidence="5" id="KW-0539">Nucleus</keyword>
<evidence type="ECO:0000256" key="6">
    <source>
        <dbReference type="ARBA" id="ARBA00030479"/>
    </source>
</evidence>
<proteinExistence type="inferred from homology"/>
<sequence length="586" mass="66307">MNDLGQKYDFLLHPIKDLTKNWNIDIATVLEDYLGELETMTFSFDGGKTKLNFAEASFLIQGTACVWSRKVEYLHSLVYQTLEMISNNKQDKQPTSIDPKGIDKDDTFDDHEDKFLNLDDARTGTAKMTTGSGGDVICIPLHSMYLHTAEEDRGMPFLSKSGEILNYYKDLWSNCMTPMTSGATLIARPFRNEVTFGKTDVNLANKEDIGADGDTTNNSPHQDADLFMGSLDDHHDDDDGDDYNDVDMAVEVDNAAVDVIEKRVEVRQLRQRAAPVSSTDIQPLIVDQKIEPILDPHSKCNGWTAKPFHKGKTVRLPSSIAPGRKRKRDPTQPTIPLLYDFLQASKKVMQQVNNAISDERKKRFTLWKQLKAEYAKQSVNPEFNQEEICDDVFTQSHVINGDGIEDDMDEPYSDDDGGGGMPNIDDLIHDAADYDAPAAPPPTRDIDHIETFEDLVRHHVEQFYTSAKLYIQETALGQRVKEWQQSIEPFLEDQDQRPEFDIHKYGDDMVLHFADIGQTKSFASVVNTKDPWSICRHFAATLQLANDGNFLLATDGDTSKDCVNTLQLKLLSQNKFRDRIEEYAPF</sequence>
<organism evidence="9 10">
    <name type="scientific">Clavelina lepadiformis</name>
    <name type="common">Light-bulb sea squirt</name>
    <name type="synonym">Ascidia lepadiformis</name>
    <dbReference type="NCBI Taxonomy" id="159417"/>
    <lineage>
        <taxon>Eukaryota</taxon>
        <taxon>Metazoa</taxon>
        <taxon>Chordata</taxon>
        <taxon>Tunicata</taxon>
        <taxon>Ascidiacea</taxon>
        <taxon>Aplousobranchia</taxon>
        <taxon>Clavelinidae</taxon>
        <taxon>Clavelina</taxon>
    </lineage>
</organism>
<evidence type="ECO:0000256" key="4">
    <source>
        <dbReference type="ARBA" id="ARBA00023067"/>
    </source>
</evidence>
<name>A0ABP0GZH9_CLALP</name>
<dbReference type="Proteomes" id="UP001642483">
    <property type="component" value="Unassembled WGS sequence"/>
</dbReference>
<dbReference type="PANTHER" id="PTHR14324:SF3">
    <property type="entry name" value="CONDENSIN-2 COMPLEX SUBUNIT H2"/>
    <property type="match status" value="1"/>
</dbReference>
<feature type="domain" description="Condensin-2 complex subunit H2 C-terminal" evidence="8">
    <location>
        <begin position="451"/>
        <end position="579"/>
    </location>
</feature>
<comment type="similarity">
    <text evidence="2">Belongs to the CND2 H2 (condensin-2 subunit 2) family.</text>
</comment>
<evidence type="ECO:0000313" key="9">
    <source>
        <dbReference type="EMBL" id="CAK8697131.1"/>
    </source>
</evidence>
<dbReference type="Pfam" id="PF16858">
    <property type="entry name" value="CNDH2_C"/>
    <property type="match status" value="1"/>
</dbReference>